<dbReference type="Gene3D" id="3.30.930.10">
    <property type="entry name" value="Bira Bifunctional Protein, Domain 2"/>
    <property type="match status" value="1"/>
</dbReference>
<dbReference type="EMBL" id="LCRX01000002">
    <property type="protein sequence ID" value="KKW42891.1"/>
    <property type="molecule type" value="Genomic_DNA"/>
</dbReference>
<dbReference type="InterPro" id="IPR012947">
    <property type="entry name" value="tRNA_SAD"/>
</dbReference>
<dbReference type="Gene3D" id="3.30.54.20">
    <property type="match status" value="1"/>
</dbReference>
<evidence type="ECO:0000256" key="7">
    <source>
        <dbReference type="ARBA" id="ARBA00022840"/>
    </source>
</evidence>
<dbReference type="FunFam" id="3.30.930.10:FF:000002">
    <property type="entry name" value="Threonine--tRNA ligase"/>
    <property type="match status" value="1"/>
</dbReference>
<comment type="subcellular location">
    <subcellularLocation>
        <location evidence="12">Cytoplasm</location>
    </subcellularLocation>
</comment>
<dbReference type="Proteomes" id="UP000033870">
    <property type="component" value="Unassembled WGS sequence"/>
</dbReference>
<comment type="similarity">
    <text evidence="1 12">Belongs to the class-II aminoacyl-tRNA synthetase family.</text>
</comment>
<dbReference type="GO" id="GO:0046872">
    <property type="term" value="F:metal ion binding"/>
    <property type="evidence" value="ECO:0007669"/>
    <property type="project" value="UniProtKB-KW"/>
</dbReference>
<evidence type="ECO:0000256" key="12">
    <source>
        <dbReference type="HAMAP-Rule" id="MF_00184"/>
    </source>
</evidence>
<dbReference type="Pfam" id="PF03129">
    <property type="entry name" value="HGTP_anticodon"/>
    <property type="match status" value="1"/>
</dbReference>
<dbReference type="PROSITE" id="PS50862">
    <property type="entry name" value="AA_TRNA_LIGASE_II"/>
    <property type="match status" value="1"/>
</dbReference>
<dbReference type="Pfam" id="PF07973">
    <property type="entry name" value="tRNA_SAD"/>
    <property type="match status" value="1"/>
</dbReference>
<evidence type="ECO:0000256" key="10">
    <source>
        <dbReference type="ARBA" id="ARBA00023146"/>
    </source>
</evidence>
<dbReference type="GO" id="GO:0005737">
    <property type="term" value="C:cytoplasm"/>
    <property type="evidence" value="ECO:0007669"/>
    <property type="project" value="UniProtKB-SubCell"/>
</dbReference>
<dbReference type="STRING" id="1619044.UY92_C0002G0008"/>
<keyword evidence="6 12" id="KW-0862">Zinc</keyword>
<dbReference type="SMART" id="SM00863">
    <property type="entry name" value="tRNA_SAD"/>
    <property type="match status" value="1"/>
</dbReference>
<dbReference type="GO" id="GO:0000049">
    <property type="term" value="F:tRNA binding"/>
    <property type="evidence" value="ECO:0007669"/>
    <property type="project" value="UniProtKB-KW"/>
</dbReference>
<evidence type="ECO:0000313" key="15">
    <source>
        <dbReference type="Proteomes" id="UP000033870"/>
    </source>
</evidence>
<dbReference type="GO" id="GO:0004829">
    <property type="term" value="F:threonine-tRNA ligase activity"/>
    <property type="evidence" value="ECO:0007669"/>
    <property type="project" value="UniProtKB-UniRule"/>
</dbReference>
<keyword evidence="3 12" id="KW-0436">Ligase</keyword>
<dbReference type="SUPFAM" id="SSF55186">
    <property type="entry name" value="ThrRS/AlaRS common domain"/>
    <property type="match status" value="1"/>
</dbReference>
<evidence type="ECO:0000256" key="1">
    <source>
        <dbReference type="ARBA" id="ARBA00008226"/>
    </source>
</evidence>
<keyword evidence="10 12" id="KW-0030">Aminoacyl-tRNA synthetase</keyword>
<dbReference type="AlphaFoldDB" id="A0A0G1YI25"/>
<dbReference type="FunFam" id="3.40.50.800:FF:000001">
    <property type="entry name" value="Threonine--tRNA ligase"/>
    <property type="match status" value="1"/>
</dbReference>
<evidence type="ECO:0000256" key="3">
    <source>
        <dbReference type="ARBA" id="ARBA00022598"/>
    </source>
</evidence>
<evidence type="ECO:0000313" key="14">
    <source>
        <dbReference type="EMBL" id="KKW42891.1"/>
    </source>
</evidence>
<dbReference type="CDD" id="cd00860">
    <property type="entry name" value="ThrRS_anticodon"/>
    <property type="match status" value="1"/>
</dbReference>
<evidence type="ECO:0000259" key="13">
    <source>
        <dbReference type="PROSITE" id="PS50862"/>
    </source>
</evidence>
<keyword evidence="5 12" id="KW-0547">Nucleotide-binding</keyword>
<reference evidence="14 15" key="1">
    <citation type="journal article" date="2015" name="Nature">
        <title>rRNA introns, odd ribosomes, and small enigmatic genomes across a large radiation of phyla.</title>
        <authorList>
            <person name="Brown C.T."/>
            <person name="Hug L.A."/>
            <person name="Thomas B.C."/>
            <person name="Sharon I."/>
            <person name="Castelle C.J."/>
            <person name="Singh A."/>
            <person name="Wilkins M.J."/>
            <person name="Williams K.H."/>
            <person name="Banfield J.F."/>
        </authorList>
    </citation>
    <scope>NUCLEOTIDE SEQUENCE [LARGE SCALE GENOMIC DNA]</scope>
</reference>
<evidence type="ECO:0000256" key="6">
    <source>
        <dbReference type="ARBA" id="ARBA00022833"/>
    </source>
</evidence>
<dbReference type="SUPFAM" id="SSF55681">
    <property type="entry name" value="Class II aaRS and biotin synthetases"/>
    <property type="match status" value="1"/>
</dbReference>
<dbReference type="Pfam" id="PF00587">
    <property type="entry name" value="tRNA-synt_2b"/>
    <property type="match status" value="1"/>
</dbReference>
<evidence type="ECO:0000256" key="11">
    <source>
        <dbReference type="ARBA" id="ARBA00049515"/>
    </source>
</evidence>
<comment type="cofactor">
    <cofactor evidence="12">
        <name>Zn(2+)</name>
        <dbReference type="ChEBI" id="CHEBI:29105"/>
    </cofactor>
    <text evidence="12">Binds 1 zinc ion per subunit.</text>
</comment>
<dbReference type="InterPro" id="IPR002320">
    <property type="entry name" value="Thr-tRNA-ligase_IIa"/>
</dbReference>
<dbReference type="InterPro" id="IPR036621">
    <property type="entry name" value="Anticodon-bd_dom_sf"/>
</dbReference>
<evidence type="ECO:0000256" key="2">
    <source>
        <dbReference type="ARBA" id="ARBA00022555"/>
    </source>
</evidence>
<feature type="binding site" evidence="12">
    <location>
        <position position="327"/>
    </location>
    <ligand>
        <name>Zn(2+)</name>
        <dbReference type="ChEBI" id="CHEBI:29105"/>
        <note>catalytic</note>
    </ligand>
</feature>
<dbReference type="EC" id="6.1.1.3" evidence="12"/>
<feature type="binding site" evidence="12">
    <location>
        <position position="457"/>
    </location>
    <ligand>
        <name>Zn(2+)</name>
        <dbReference type="ChEBI" id="CHEBI:29105"/>
        <note>catalytic</note>
    </ligand>
</feature>
<dbReference type="PRINTS" id="PR01047">
    <property type="entry name" value="TRNASYNTHTHR"/>
</dbReference>
<keyword evidence="2 12" id="KW-0820">tRNA-binding</keyword>
<evidence type="ECO:0000256" key="4">
    <source>
        <dbReference type="ARBA" id="ARBA00022723"/>
    </source>
</evidence>
<dbReference type="InterPro" id="IPR006195">
    <property type="entry name" value="aa-tRNA-synth_II"/>
</dbReference>
<dbReference type="NCBIfam" id="TIGR00418">
    <property type="entry name" value="thrS"/>
    <property type="match status" value="1"/>
</dbReference>
<comment type="subunit">
    <text evidence="12">Homodimer.</text>
</comment>
<dbReference type="SUPFAM" id="SSF52954">
    <property type="entry name" value="Class II aaRS ABD-related"/>
    <property type="match status" value="1"/>
</dbReference>
<dbReference type="PANTHER" id="PTHR11451">
    <property type="entry name" value="THREONINE-TRNA LIGASE"/>
    <property type="match status" value="1"/>
</dbReference>
<dbReference type="Gene3D" id="3.40.50.800">
    <property type="entry name" value="Anticodon-binding domain"/>
    <property type="match status" value="1"/>
</dbReference>
<sequence>MPMNQEEMDHLRHSCAHLLAAAVLELWPGSHNAIGPAVDDGFYQDFDLGERKITEADLPAIEAKMRAMLGTWGPFVTREVTIEQARADFAHNPYKLELAEEFAAGGKTLTENNPGGFLDLCKGGHSDNPKEEIRHFKLLSIAGAYWRGNEKNKMLTRIYGTCFPTQAELDAYLNQLAESKKRDHRKLGQELDLFTFSDLVGPGLPLWTPRGTLMRHLLNDYVWELRRARGYEQVEIPHITKKELYETSGHWAKFSAELFHITTREGHEFAMKPMNCPHHTQIYARRQWSYRDLPQRYANTTMCYRDEQTGELHGLSRVRAFTQDDAHVFCRQNQVKEEFLKIWDIIDTFYPAVGFTRLKVRLSLHDPENFEKYLGTPELWKEAEESIRDLARERGVEFAEARGEAAFYGPKVDFMAKDSIGREWQVATIQLDINLPERFDLTCIREGGEKERIVMIHAAIMGSIERFMSIIIEHHAGAFPVWLSPVQVQLVPVSAKHAERTRELAGELHSEGIRVAVDDADETVGNKVRKAAGQKVPYIVVVGDRELSGEEWSVRVRGTEEQVKMGKKAFLEKIRLQITNRT</sequence>
<comment type="caution">
    <text evidence="12">Lacks conserved residue(s) required for the propagation of feature annotation.</text>
</comment>
<keyword evidence="4 12" id="KW-0479">Metal-binding</keyword>
<evidence type="ECO:0000256" key="5">
    <source>
        <dbReference type="ARBA" id="ARBA00022741"/>
    </source>
</evidence>
<dbReference type="GO" id="GO:0006435">
    <property type="term" value="P:threonyl-tRNA aminoacylation"/>
    <property type="evidence" value="ECO:0007669"/>
    <property type="project" value="UniProtKB-UniRule"/>
</dbReference>
<dbReference type="InterPro" id="IPR033728">
    <property type="entry name" value="ThrRS_core"/>
</dbReference>
<keyword evidence="9 12" id="KW-0648">Protein biosynthesis</keyword>
<dbReference type="InterPro" id="IPR004154">
    <property type="entry name" value="Anticodon-bd"/>
</dbReference>
<dbReference type="GO" id="GO:0005524">
    <property type="term" value="F:ATP binding"/>
    <property type="evidence" value="ECO:0007669"/>
    <property type="project" value="UniProtKB-UniRule"/>
</dbReference>
<feature type="domain" description="Aminoacyl-transfer RNA synthetases class-II family profile" evidence="13">
    <location>
        <begin position="211"/>
        <end position="480"/>
    </location>
</feature>
<proteinExistence type="inferred from homology"/>
<dbReference type="InterPro" id="IPR045864">
    <property type="entry name" value="aa-tRNA-synth_II/BPL/LPL"/>
</dbReference>
<accession>A0A0G1YI25</accession>
<dbReference type="PATRIC" id="fig|1619044.3.peg.117"/>
<dbReference type="Gene3D" id="3.30.980.10">
    <property type="entry name" value="Threonyl-trna Synthetase, Chain A, domain 2"/>
    <property type="match status" value="1"/>
</dbReference>
<organism evidence="14 15">
    <name type="scientific">Candidatus Magasanikbacteria bacterium GW2011_GWA2_56_11</name>
    <dbReference type="NCBI Taxonomy" id="1619044"/>
    <lineage>
        <taxon>Bacteria</taxon>
        <taxon>Candidatus Magasanikiibacteriota</taxon>
    </lineage>
</organism>
<keyword evidence="7 12" id="KW-0067">ATP-binding</keyword>
<protein>
    <recommendedName>
        <fullName evidence="12">Threonine--tRNA ligase</fullName>
        <ecNumber evidence="12">6.1.1.3</ecNumber>
    </recommendedName>
    <alternativeName>
        <fullName evidence="12">Threonyl-tRNA synthetase</fullName>
        <shortName evidence="12">ThrRS</shortName>
    </alternativeName>
</protein>
<gene>
    <name evidence="12" type="primary">thrS</name>
    <name evidence="14" type="ORF">UY92_C0002G0008</name>
</gene>
<evidence type="ECO:0000256" key="8">
    <source>
        <dbReference type="ARBA" id="ARBA00022884"/>
    </source>
</evidence>
<dbReference type="CDD" id="cd00771">
    <property type="entry name" value="ThrRS_core"/>
    <property type="match status" value="1"/>
</dbReference>
<dbReference type="InterPro" id="IPR047246">
    <property type="entry name" value="ThrRS_anticodon"/>
</dbReference>
<name>A0A0G1YI25_9BACT</name>
<dbReference type="PANTHER" id="PTHR11451:SF44">
    <property type="entry name" value="THREONINE--TRNA LIGASE, CHLOROPLASTIC_MITOCHONDRIAL 2"/>
    <property type="match status" value="1"/>
</dbReference>
<feature type="binding site" evidence="12">
    <location>
        <position position="276"/>
    </location>
    <ligand>
        <name>Zn(2+)</name>
        <dbReference type="ChEBI" id="CHEBI:29105"/>
        <note>catalytic</note>
    </ligand>
</feature>
<comment type="catalytic activity">
    <reaction evidence="11 12">
        <text>tRNA(Thr) + L-threonine + ATP = L-threonyl-tRNA(Thr) + AMP + diphosphate + H(+)</text>
        <dbReference type="Rhea" id="RHEA:24624"/>
        <dbReference type="Rhea" id="RHEA-COMP:9670"/>
        <dbReference type="Rhea" id="RHEA-COMP:9704"/>
        <dbReference type="ChEBI" id="CHEBI:15378"/>
        <dbReference type="ChEBI" id="CHEBI:30616"/>
        <dbReference type="ChEBI" id="CHEBI:33019"/>
        <dbReference type="ChEBI" id="CHEBI:57926"/>
        <dbReference type="ChEBI" id="CHEBI:78442"/>
        <dbReference type="ChEBI" id="CHEBI:78534"/>
        <dbReference type="ChEBI" id="CHEBI:456215"/>
        <dbReference type="EC" id="6.1.1.3"/>
    </reaction>
</comment>
<dbReference type="HAMAP" id="MF_00184">
    <property type="entry name" value="Thr_tRNA_synth"/>
    <property type="match status" value="1"/>
</dbReference>
<dbReference type="InterPro" id="IPR018163">
    <property type="entry name" value="Thr/Ala-tRNA-synth_IIc_edit"/>
</dbReference>
<dbReference type="InterPro" id="IPR002314">
    <property type="entry name" value="aa-tRNA-synt_IIb"/>
</dbReference>
<keyword evidence="8 12" id="KW-0694">RNA-binding</keyword>
<comment type="caution">
    <text evidence="14">The sequence shown here is derived from an EMBL/GenBank/DDBJ whole genome shotgun (WGS) entry which is preliminary data.</text>
</comment>
<keyword evidence="12" id="KW-0963">Cytoplasm</keyword>
<evidence type="ECO:0000256" key="9">
    <source>
        <dbReference type="ARBA" id="ARBA00022917"/>
    </source>
</evidence>